<evidence type="ECO:0008006" key="2">
    <source>
        <dbReference type="Google" id="ProtNLM"/>
    </source>
</evidence>
<comment type="caution">
    <text evidence="1">The sequence shown here is derived from an EMBL/GenBank/DDBJ whole genome shotgun (WGS) entry which is preliminary data.</text>
</comment>
<evidence type="ECO:0000313" key="1">
    <source>
        <dbReference type="EMBL" id="KKN75922.1"/>
    </source>
</evidence>
<dbReference type="AlphaFoldDB" id="A0A0F9TLZ0"/>
<protein>
    <recommendedName>
        <fullName evidence="2">ClpX-type ZB domain-containing protein</fullName>
    </recommendedName>
</protein>
<gene>
    <name evidence="1" type="ORF">LCGC14_0376300</name>
</gene>
<sequence length="55" mass="6147">MNCHLCHKPTALTETELARLGTKLACADCAVKIAEQIELYVKVFKEWKNGTKKGL</sequence>
<dbReference type="EMBL" id="LAZR01000302">
    <property type="protein sequence ID" value="KKN75922.1"/>
    <property type="molecule type" value="Genomic_DNA"/>
</dbReference>
<proteinExistence type="predicted"/>
<name>A0A0F9TLZ0_9ZZZZ</name>
<reference evidence="1" key="1">
    <citation type="journal article" date="2015" name="Nature">
        <title>Complex archaea that bridge the gap between prokaryotes and eukaryotes.</title>
        <authorList>
            <person name="Spang A."/>
            <person name="Saw J.H."/>
            <person name="Jorgensen S.L."/>
            <person name="Zaremba-Niedzwiedzka K."/>
            <person name="Martijn J."/>
            <person name="Lind A.E."/>
            <person name="van Eijk R."/>
            <person name="Schleper C."/>
            <person name="Guy L."/>
            <person name="Ettema T.J."/>
        </authorList>
    </citation>
    <scope>NUCLEOTIDE SEQUENCE</scope>
</reference>
<organism evidence="1">
    <name type="scientific">marine sediment metagenome</name>
    <dbReference type="NCBI Taxonomy" id="412755"/>
    <lineage>
        <taxon>unclassified sequences</taxon>
        <taxon>metagenomes</taxon>
        <taxon>ecological metagenomes</taxon>
    </lineage>
</organism>
<accession>A0A0F9TLZ0</accession>